<proteinExistence type="predicted"/>
<evidence type="ECO:0000313" key="3">
    <source>
        <dbReference type="Proteomes" id="UP000768163"/>
    </source>
</evidence>
<dbReference type="EMBL" id="JAACVF010000045">
    <property type="protein sequence ID" value="NCN64829.1"/>
    <property type="molecule type" value="Genomic_DNA"/>
</dbReference>
<dbReference type="AlphaFoldDB" id="A0A8J8CJ99"/>
<sequence length="595" mass="69872">MKLWSISTTVRNPERIRNFLKVLKLLEGQPFNSDNQEKYQILLIQYKFYFPTNIPTKFQKYYDNPELPIPYKVAEEIFYHQQYQDPAMRGRQSVNPINKLGFSIARERAGKIIIIELGNRFIAGDYDIGYIFFKSLLKLQFPNPWSNDFSAKYGFDVQPLVAAMHLINKVNKKSDKKGLTQTEFSLFVPSLINYKLIDEYASKVFEYREAKNKDKFVIDFAKEFYQTKNPTEKQIHNFYEYGDNIMRYFRLTKYFRVATDKFGGDWRIDLEPTRKTEIDQLLKKFSGKSLHFDTIEDYLKYISDISLPTLPSENIDNLKEIAESLVETIIQFAKENTLSFSAKEQNILETNFSKFSKEKLDNFISELRALNLELKERQTKISLINDVDKIQSIINNLKNLKIIRTFAPEQFEKIITEALKIINDEIKIKPNYPVDDSGEPISHASGSQADIECYYKSYNAICEVTLDTSNFQWVRESQPVMRHLRDFETKFSDTKNYCLFISPKIHIDTLYHFWTSIKHGYNGSPQQIIPLTTEQFAILLETLLTLIQKGKRFSHTEIEKLYKKIILKTNEVSGHSEWFSVIPQIIDEWKIKVVA</sequence>
<accession>A0A8J8CJ99</accession>
<dbReference type="GO" id="GO:0004519">
    <property type="term" value="F:endonuclease activity"/>
    <property type="evidence" value="ECO:0007669"/>
    <property type="project" value="UniProtKB-KW"/>
</dbReference>
<protein>
    <submittedName>
        <fullName evidence="1">AlwI family type II restriction endonuclease</fullName>
    </submittedName>
</protein>
<evidence type="ECO:0000313" key="2">
    <source>
        <dbReference type="EMBL" id="NCS90910.1"/>
    </source>
</evidence>
<dbReference type="Pfam" id="PF09491">
    <property type="entry name" value="RE_AlwI"/>
    <property type="match status" value="1"/>
</dbReference>
<reference evidence="1" key="1">
    <citation type="submission" date="2019-11" db="EMBL/GenBank/DDBJ databases">
        <title>Lipid analysis of CO2-rich subsurface aquifers suggests an autotrophy-based deep biosphere with lysolipids enriched in CPR bacteria.</title>
        <authorList>
            <person name="Probst A.J."/>
            <person name="Elling F.J."/>
            <person name="Castelle C.J."/>
            <person name="Zhu Q."/>
            <person name="Elvert M."/>
            <person name="Birarda G."/>
            <person name="Holman H.-Y."/>
            <person name="Lane K.R."/>
            <person name="Ladd B."/>
            <person name="Ryan M.C."/>
            <person name="Woyke T."/>
            <person name="Hinrichs K.-U."/>
            <person name="Banfield J.F."/>
        </authorList>
    </citation>
    <scope>NUCLEOTIDE SEQUENCE</scope>
    <source>
        <strain evidence="1">CG_2015-01_33_1645</strain>
        <strain evidence="2">CG_2015-04_33_537</strain>
    </source>
</reference>
<dbReference type="InterPro" id="IPR018573">
    <property type="entry name" value="Restrct_endonuc_II_AlwI"/>
</dbReference>
<organism evidence="1 3">
    <name type="scientific">Candidatus Altarchaeum hamiconexum</name>
    <dbReference type="NCBI Taxonomy" id="1803513"/>
    <lineage>
        <taxon>Archaea</taxon>
        <taxon>Candidatus Altarchaeota</taxon>
        <taxon>Candidatus Altiarchaeia</taxon>
        <taxon>Candidatus Altarchaeales</taxon>
        <taxon>Candidatus Altarchaeaceae</taxon>
        <taxon>Candidatus Altarchaeum</taxon>
    </lineage>
</organism>
<dbReference type="Proteomes" id="UP000738826">
    <property type="component" value="Unassembled WGS sequence"/>
</dbReference>
<keyword evidence="1" id="KW-0255">Endonuclease</keyword>
<evidence type="ECO:0000313" key="1">
    <source>
        <dbReference type="EMBL" id="NCN64829.1"/>
    </source>
</evidence>
<keyword evidence="1" id="KW-0540">Nuclease</keyword>
<dbReference type="Proteomes" id="UP000768163">
    <property type="component" value="Unassembled WGS sequence"/>
</dbReference>
<dbReference type="Gene3D" id="3.40.91.50">
    <property type="match status" value="1"/>
</dbReference>
<name>A0A8J8CJ99_9ARCH</name>
<gene>
    <name evidence="2" type="ORF">GW779_00580</name>
    <name evidence="1" type="ORF">GW910_01960</name>
</gene>
<dbReference type="EMBL" id="JAACQH010000009">
    <property type="protein sequence ID" value="NCS90910.1"/>
    <property type="molecule type" value="Genomic_DNA"/>
</dbReference>
<keyword evidence="1" id="KW-0378">Hydrolase</keyword>
<comment type="caution">
    <text evidence="1">The sequence shown here is derived from an EMBL/GenBank/DDBJ whole genome shotgun (WGS) entry which is preliminary data.</text>
</comment>